<evidence type="ECO:0000313" key="8">
    <source>
        <dbReference type="EMBL" id="CAH0387692.1"/>
    </source>
</evidence>
<accession>A0A9P0AC69</accession>
<dbReference type="GO" id="GO:0022857">
    <property type="term" value="F:transmembrane transporter activity"/>
    <property type="evidence" value="ECO:0007669"/>
    <property type="project" value="InterPro"/>
</dbReference>
<protein>
    <recommendedName>
        <fullName evidence="7">Major facilitator superfamily (MFS) profile domain-containing protein</fullName>
    </recommendedName>
</protein>
<dbReference type="InterPro" id="IPR050549">
    <property type="entry name" value="MFS_Trehalose_Transporter"/>
</dbReference>
<evidence type="ECO:0000256" key="6">
    <source>
        <dbReference type="SAM" id="Phobius"/>
    </source>
</evidence>
<feature type="transmembrane region" description="Helical" evidence="6">
    <location>
        <begin position="449"/>
        <end position="473"/>
    </location>
</feature>
<proteinExistence type="predicted"/>
<evidence type="ECO:0000313" key="9">
    <source>
        <dbReference type="Proteomes" id="UP001152759"/>
    </source>
</evidence>
<feature type="transmembrane region" description="Helical" evidence="6">
    <location>
        <begin position="95"/>
        <end position="113"/>
    </location>
</feature>
<dbReference type="PROSITE" id="PS50850">
    <property type="entry name" value="MFS"/>
    <property type="match status" value="1"/>
</dbReference>
<keyword evidence="4 6" id="KW-0472">Membrane</keyword>
<evidence type="ECO:0000256" key="1">
    <source>
        <dbReference type="ARBA" id="ARBA00004141"/>
    </source>
</evidence>
<keyword evidence="9" id="KW-1185">Reference proteome</keyword>
<feature type="transmembrane region" description="Helical" evidence="6">
    <location>
        <begin position="324"/>
        <end position="346"/>
    </location>
</feature>
<feature type="transmembrane region" description="Helical" evidence="6">
    <location>
        <begin position="125"/>
        <end position="143"/>
    </location>
</feature>
<evidence type="ECO:0000256" key="5">
    <source>
        <dbReference type="SAM" id="MobiDB-lite"/>
    </source>
</evidence>
<organism evidence="8 9">
    <name type="scientific">Bemisia tabaci</name>
    <name type="common">Sweetpotato whitefly</name>
    <name type="synonym">Aleurodes tabaci</name>
    <dbReference type="NCBI Taxonomy" id="7038"/>
    <lineage>
        <taxon>Eukaryota</taxon>
        <taxon>Metazoa</taxon>
        <taxon>Ecdysozoa</taxon>
        <taxon>Arthropoda</taxon>
        <taxon>Hexapoda</taxon>
        <taxon>Insecta</taxon>
        <taxon>Pterygota</taxon>
        <taxon>Neoptera</taxon>
        <taxon>Paraneoptera</taxon>
        <taxon>Hemiptera</taxon>
        <taxon>Sternorrhyncha</taxon>
        <taxon>Aleyrodoidea</taxon>
        <taxon>Aleyrodidae</taxon>
        <taxon>Aleyrodinae</taxon>
        <taxon>Bemisia</taxon>
    </lineage>
</organism>
<dbReference type="PANTHER" id="PTHR48021:SF32">
    <property type="entry name" value="FACILITATED TREHALOSE TRANSPORTER TRET1-2 HOMOLOG-LIKE PROTEIN"/>
    <property type="match status" value="1"/>
</dbReference>
<feature type="domain" description="Major facilitator superfamily (MFS) profile" evidence="7">
    <location>
        <begin position="51"/>
        <end position="477"/>
    </location>
</feature>
<keyword evidence="3 6" id="KW-1133">Transmembrane helix</keyword>
<dbReference type="EMBL" id="OU963864">
    <property type="protein sequence ID" value="CAH0387692.1"/>
    <property type="molecule type" value="Genomic_DNA"/>
</dbReference>
<feature type="transmembrane region" description="Helical" evidence="6">
    <location>
        <begin position="353"/>
        <end position="374"/>
    </location>
</feature>
<evidence type="ECO:0000256" key="3">
    <source>
        <dbReference type="ARBA" id="ARBA00022989"/>
    </source>
</evidence>
<feature type="transmembrane region" description="Helical" evidence="6">
    <location>
        <begin position="421"/>
        <end position="443"/>
    </location>
</feature>
<feature type="transmembrane region" description="Helical" evidence="6">
    <location>
        <begin position="205"/>
        <end position="226"/>
    </location>
</feature>
<comment type="subcellular location">
    <subcellularLocation>
        <location evidence="1">Membrane</location>
        <topology evidence="1">Multi-pass membrane protein</topology>
    </subcellularLocation>
</comment>
<dbReference type="PANTHER" id="PTHR48021">
    <property type="match status" value="1"/>
</dbReference>
<feature type="region of interest" description="Disordered" evidence="5">
    <location>
        <begin position="1"/>
        <end position="36"/>
    </location>
</feature>
<evidence type="ECO:0000259" key="7">
    <source>
        <dbReference type="PROSITE" id="PS50850"/>
    </source>
</evidence>
<gene>
    <name evidence="8" type="ORF">BEMITA_LOCUS6675</name>
</gene>
<dbReference type="Gene3D" id="1.20.1250.20">
    <property type="entry name" value="MFS general substrate transporter like domains"/>
    <property type="match status" value="1"/>
</dbReference>
<dbReference type="GO" id="GO:0016020">
    <property type="term" value="C:membrane"/>
    <property type="evidence" value="ECO:0007669"/>
    <property type="project" value="UniProtKB-SubCell"/>
</dbReference>
<feature type="transmembrane region" description="Helical" evidence="6">
    <location>
        <begin position="149"/>
        <end position="169"/>
    </location>
</feature>
<dbReference type="AlphaFoldDB" id="A0A9P0AC69"/>
<keyword evidence="2 6" id="KW-0812">Transmembrane</keyword>
<dbReference type="Proteomes" id="UP001152759">
    <property type="component" value="Chromosome 3"/>
</dbReference>
<feature type="transmembrane region" description="Helical" evidence="6">
    <location>
        <begin position="53"/>
        <end position="75"/>
    </location>
</feature>
<evidence type="ECO:0000256" key="2">
    <source>
        <dbReference type="ARBA" id="ARBA00022692"/>
    </source>
</evidence>
<dbReference type="Pfam" id="PF00083">
    <property type="entry name" value="Sugar_tr"/>
    <property type="match status" value="1"/>
</dbReference>
<evidence type="ECO:0000256" key="4">
    <source>
        <dbReference type="ARBA" id="ARBA00023136"/>
    </source>
</evidence>
<dbReference type="InterPro" id="IPR020846">
    <property type="entry name" value="MFS_dom"/>
</dbReference>
<dbReference type="InterPro" id="IPR005828">
    <property type="entry name" value="MFS_sugar_transport-like"/>
</dbReference>
<reference evidence="8" key="1">
    <citation type="submission" date="2021-12" db="EMBL/GenBank/DDBJ databases">
        <authorList>
            <person name="King R."/>
        </authorList>
    </citation>
    <scope>NUCLEOTIDE SEQUENCE</scope>
</reference>
<sequence>MTSSVSDEETGGKISSNEETKDKTVSDTEIGAKPVNDEECGEEVSWRCWIRTLFAASGAMMVFVFTGVTEAQSAVMLPQLKKPDSYIRVGPDEETWIASLGILLAPPSGILVGPVIDAFGRKKGLLFFFLCMGLGFAVIACATEVYHIYIGRCICAFAVGLEVVAVVYLAEISTKRQRSGFFSMMSVVFSGGVTLTYLIGGYLPWYIASAIFSAGCFAYFAVVCFAPESPAWLFKTGQIDASTKSFLRLGRSHVGIVAELENLKLSSKEDDEKLEFKAFLEPTVWKPFVILSMYHIFQCGTGVYDILYYTVDFVESLGTSYDPLPVSILLSVARFVTTATLGIYFTASVSRRFATAFSAFWMAVTLAGTGVYTYVYRDTTQKPYDWFPIVCMLINIVASALGVTSLPLLMSGEVFPLRVRGAMTGASFLIGLGALFVVVKIYAFCLQTLQIWGLLFVYAVFSVLCVLLGVFLLPETQGKTLWEIEQGFLPKRERRRNGERRTEDTLGSGVIHK</sequence>
<feature type="transmembrane region" description="Helical" evidence="6">
    <location>
        <begin position="181"/>
        <end position="199"/>
    </location>
</feature>
<feature type="transmembrane region" description="Helical" evidence="6">
    <location>
        <begin position="283"/>
        <end position="304"/>
    </location>
</feature>
<feature type="transmembrane region" description="Helical" evidence="6">
    <location>
        <begin position="386"/>
        <end position="409"/>
    </location>
</feature>
<dbReference type="InterPro" id="IPR036259">
    <property type="entry name" value="MFS_trans_sf"/>
</dbReference>
<feature type="compositionally biased region" description="Basic and acidic residues" evidence="5">
    <location>
        <begin position="16"/>
        <end position="26"/>
    </location>
</feature>
<name>A0A9P0AC69_BEMTA</name>
<dbReference type="SUPFAM" id="SSF103473">
    <property type="entry name" value="MFS general substrate transporter"/>
    <property type="match status" value="1"/>
</dbReference>